<evidence type="ECO:0000313" key="3">
    <source>
        <dbReference type="Proteomes" id="UP000624325"/>
    </source>
</evidence>
<evidence type="ECO:0000313" key="2">
    <source>
        <dbReference type="EMBL" id="GIF57928.1"/>
    </source>
</evidence>
<proteinExistence type="predicted"/>
<dbReference type="PANTHER" id="PTHR35007">
    <property type="entry name" value="INTEGRAL MEMBRANE PROTEIN-RELATED"/>
    <property type="match status" value="1"/>
</dbReference>
<reference evidence="2 3" key="1">
    <citation type="submission" date="2021-01" db="EMBL/GenBank/DDBJ databases">
        <title>Whole genome shotgun sequence of Asanoa iriomotensis NBRC 100142.</title>
        <authorList>
            <person name="Komaki H."/>
            <person name="Tamura T."/>
        </authorList>
    </citation>
    <scope>NUCLEOTIDE SEQUENCE [LARGE SCALE GENOMIC DNA]</scope>
    <source>
        <strain evidence="2 3">NBRC 100142</strain>
    </source>
</reference>
<dbReference type="EMBL" id="BONC01000027">
    <property type="protein sequence ID" value="GIF57928.1"/>
    <property type="molecule type" value="Genomic_DNA"/>
</dbReference>
<feature type="transmembrane region" description="Helical" evidence="1">
    <location>
        <begin position="226"/>
        <end position="251"/>
    </location>
</feature>
<keyword evidence="1" id="KW-0472">Membrane</keyword>
<gene>
    <name evidence="2" type="ORF">Air01nite_40230</name>
</gene>
<keyword evidence="1" id="KW-1133">Transmembrane helix</keyword>
<evidence type="ECO:0000256" key="1">
    <source>
        <dbReference type="SAM" id="Phobius"/>
    </source>
</evidence>
<feature type="transmembrane region" description="Helical" evidence="1">
    <location>
        <begin position="20"/>
        <end position="50"/>
    </location>
</feature>
<sequence length="260" mass="25419">MLVLSSVVSGPRWRPVSLALIAGASVGFLAGGAVAATALGAYGVVAVVLLRRRRLAAARRAARSALLDRLTGLAADLRAGVPIQAAARDSALVGEADGLTAARGGARSVLPDRLTGLAADLRAGVPIQAAARDSALVGESGGLTALAGGAGGLTALAGAAVALAERTGAPLAELIDRIEADARAGDRARAAAIAQAAGAQATALLLAALPVGGLALGYAIGADPLAILLGTPLGAICALCGVVLQILGLVWSQRLQPRLP</sequence>
<organism evidence="2 3">
    <name type="scientific">Asanoa iriomotensis</name>
    <dbReference type="NCBI Taxonomy" id="234613"/>
    <lineage>
        <taxon>Bacteria</taxon>
        <taxon>Bacillati</taxon>
        <taxon>Actinomycetota</taxon>
        <taxon>Actinomycetes</taxon>
        <taxon>Micromonosporales</taxon>
        <taxon>Micromonosporaceae</taxon>
        <taxon>Asanoa</taxon>
    </lineage>
</organism>
<protein>
    <recommendedName>
        <fullName evidence="4">Tight adherence protein B</fullName>
    </recommendedName>
</protein>
<comment type="caution">
    <text evidence="2">The sequence shown here is derived from an EMBL/GenBank/DDBJ whole genome shotgun (WGS) entry which is preliminary data.</text>
</comment>
<keyword evidence="1" id="KW-0812">Transmembrane</keyword>
<feature type="transmembrane region" description="Helical" evidence="1">
    <location>
        <begin position="197"/>
        <end position="220"/>
    </location>
</feature>
<evidence type="ECO:0008006" key="4">
    <source>
        <dbReference type="Google" id="ProtNLM"/>
    </source>
</evidence>
<dbReference type="Proteomes" id="UP000624325">
    <property type="component" value="Unassembled WGS sequence"/>
</dbReference>
<keyword evidence="3" id="KW-1185">Reference proteome</keyword>
<accession>A0ABQ4C578</accession>
<name>A0ABQ4C578_9ACTN</name>
<dbReference type="PANTHER" id="PTHR35007:SF4">
    <property type="entry name" value="CONSERVED TRANSMEMBRANE PROTEIN-RELATED"/>
    <property type="match status" value="1"/>
</dbReference>